<feature type="compositionally biased region" description="Low complexity" evidence="1">
    <location>
        <begin position="1"/>
        <end position="15"/>
    </location>
</feature>
<feature type="compositionally biased region" description="Low complexity" evidence="1">
    <location>
        <begin position="178"/>
        <end position="197"/>
    </location>
</feature>
<reference evidence="2" key="1">
    <citation type="submission" date="2024-06" db="UniProtKB">
        <authorList>
            <consortium name="Ensembl"/>
        </authorList>
    </citation>
    <scope>IDENTIFICATION</scope>
</reference>
<dbReference type="HOGENOM" id="CLU_1126743_0_0_1"/>
<evidence type="ECO:0000256" key="1">
    <source>
        <dbReference type="SAM" id="MobiDB-lite"/>
    </source>
</evidence>
<dbReference type="AlphaFoldDB" id="M3Z4J4"/>
<dbReference type="Ensembl" id="ENSMPUT00000018777.1">
    <property type="protein sequence ID" value="ENSMPUP00000018506.1"/>
    <property type="gene ID" value="ENSMPUG00000018625.1"/>
</dbReference>
<dbReference type="InParanoid" id="M3Z4J4"/>
<accession>M3Z4J4</accession>
<feature type="region of interest" description="Disordered" evidence="1">
    <location>
        <begin position="1"/>
        <end position="225"/>
    </location>
</feature>
<sequence>GRQAAAGGAGCQPAQERPNCHSPPQRLSGRCPPGTVGSVPRSECGRARGFRRRPPAAEPEPRTRAQLGVTSGQEPRHRRATAFLQDPTRADPGTLRPLGLGGGPGVRGRTLRALQAPDTETPHHRPGSSERGRRRRRREDRRLHRGATRALGSSATDRAAATSVCLRGSTDSARGPKAPRANPADDSARARAAQSRLGQRRLRITATGPSRRRSAGTSSQVQVHPLLRPAELQARGKRPIEFPAFFP</sequence>
<feature type="compositionally biased region" description="Basic and acidic residues" evidence="1">
    <location>
        <begin position="120"/>
        <end position="131"/>
    </location>
</feature>
<evidence type="ECO:0000313" key="2">
    <source>
        <dbReference type="Ensembl" id="ENSMPUP00000018506.1"/>
    </source>
</evidence>
<feature type="compositionally biased region" description="Basic residues" evidence="1">
    <location>
        <begin position="132"/>
        <end position="147"/>
    </location>
</feature>
<protein>
    <submittedName>
        <fullName evidence="2">Uncharacterized protein</fullName>
    </submittedName>
</protein>
<organism evidence="2">
    <name type="scientific">Mustela putorius furo</name>
    <name type="common">European domestic ferret</name>
    <name type="synonym">Mustela furo</name>
    <dbReference type="NCBI Taxonomy" id="9669"/>
    <lineage>
        <taxon>Eukaryota</taxon>
        <taxon>Metazoa</taxon>
        <taxon>Chordata</taxon>
        <taxon>Craniata</taxon>
        <taxon>Vertebrata</taxon>
        <taxon>Euteleostomi</taxon>
        <taxon>Mammalia</taxon>
        <taxon>Eutheria</taxon>
        <taxon>Laurasiatheria</taxon>
        <taxon>Carnivora</taxon>
        <taxon>Caniformia</taxon>
        <taxon>Musteloidea</taxon>
        <taxon>Mustelidae</taxon>
        <taxon>Mustelinae</taxon>
        <taxon>Mustela</taxon>
    </lineage>
</organism>
<name>M3Z4J4_MUSPF</name>
<dbReference type="EMBL" id="AEYP01116263">
    <property type="status" value="NOT_ANNOTATED_CDS"/>
    <property type="molecule type" value="Genomic_DNA"/>
</dbReference>
<proteinExistence type="predicted"/>